<evidence type="ECO:0000313" key="2">
    <source>
        <dbReference type="Proteomes" id="UP000886886"/>
    </source>
</evidence>
<comment type="caution">
    <text evidence="1">The sequence shown here is derived from an EMBL/GenBank/DDBJ whole genome shotgun (WGS) entry which is preliminary data.</text>
</comment>
<accession>A0A9D1D3E9</accession>
<organism evidence="1 2">
    <name type="scientific">Candidatus Limivivens merdigallinarum</name>
    <dbReference type="NCBI Taxonomy" id="2840859"/>
    <lineage>
        <taxon>Bacteria</taxon>
        <taxon>Bacillati</taxon>
        <taxon>Bacillota</taxon>
        <taxon>Clostridia</taxon>
        <taxon>Lachnospirales</taxon>
        <taxon>Lachnospiraceae</taxon>
        <taxon>Lachnospiraceae incertae sedis</taxon>
        <taxon>Candidatus Limivivens</taxon>
    </lineage>
</organism>
<reference evidence="1" key="1">
    <citation type="submission" date="2020-10" db="EMBL/GenBank/DDBJ databases">
        <authorList>
            <person name="Gilroy R."/>
        </authorList>
    </citation>
    <scope>NUCLEOTIDE SEQUENCE</scope>
    <source>
        <strain evidence="1">ChiSjej3B21-11622</strain>
    </source>
</reference>
<dbReference type="AlphaFoldDB" id="A0A9D1D3E9"/>
<name>A0A9D1D3E9_9FIRM</name>
<dbReference type="Proteomes" id="UP000886886">
    <property type="component" value="Unassembled WGS sequence"/>
</dbReference>
<proteinExistence type="predicted"/>
<protein>
    <submittedName>
        <fullName evidence="1">Uncharacterized protein</fullName>
    </submittedName>
</protein>
<sequence length="114" mass="13215">MTVNEKIEQALTKYVGEGRIWPMVCPDQNQPEKYIVYNPETETPALRADDCAQEWADYMQIHYFQKGNANVLRLKRQIADDLEAVDFSVTEIQTDYEKDTGYTHVTFSCNIAED</sequence>
<reference evidence="1" key="2">
    <citation type="journal article" date="2021" name="PeerJ">
        <title>Extensive microbial diversity within the chicken gut microbiome revealed by metagenomics and culture.</title>
        <authorList>
            <person name="Gilroy R."/>
            <person name="Ravi A."/>
            <person name="Getino M."/>
            <person name="Pursley I."/>
            <person name="Horton D.L."/>
            <person name="Alikhan N.F."/>
            <person name="Baker D."/>
            <person name="Gharbi K."/>
            <person name="Hall N."/>
            <person name="Watson M."/>
            <person name="Adriaenssens E.M."/>
            <person name="Foster-Nyarko E."/>
            <person name="Jarju S."/>
            <person name="Secka A."/>
            <person name="Antonio M."/>
            <person name="Oren A."/>
            <person name="Chaudhuri R.R."/>
            <person name="La Ragione R."/>
            <person name="Hildebrand F."/>
            <person name="Pallen M.J."/>
        </authorList>
    </citation>
    <scope>NUCLEOTIDE SEQUENCE</scope>
    <source>
        <strain evidence="1">ChiSjej3B21-11622</strain>
    </source>
</reference>
<evidence type="ECO:0000313" key="1">
    <source>
        <dbReference type="EMBL" id="HIQ97789.1"/>
    </source>
</evidence>
<gene>
    <name evidence="1" type="ORF">IAB26_14670</name>
</gene>
<dbReference type="EMBL" id="DVFT01000215">
    <property type="protein sequence ID" value="HIQ97789.1"/>
    <property type="molecule type" value="Genomic_DNA"/>
</dbReference>